<dbReference type="PANTHER" id="PTHR35841:SF1">
    <property type="entry name" value="PHOSPHONATES-BINDING PERIPLASMIC PROTEIN"/>
    <property type="match status" value="1"/>
</dbReference>
<dbReference type="EMBL" id="FRCB01000002">
    <property type="protein sequence ID" value="SHL62402.1"/>
    <property type="molecule type" value="Genomic_DNA"/>
</dbReference>
<dbReference type="RefSeq" id="WP_149778431.1">
    <property type="nucleotide sequence ID" value="NZ_FRCB01000002.1"/>
</dbReference>
<dbReference type="PANTHER" id="PTHR35841">
    <property type="entry name" value="PHOSPHONATES-BINDING PERIPLASMIC PROTEIN"/>
    <property type="match status" value="1"/>
</dbReference>
<feature type="signal peptide" evidence="3">
    <location>
        <begin position="1"/>
        <end position="21"/>
    </location>
</feature>
<dbReference type="Gene3D" id="3.40.190.10">
    <property type="entry name" value="Periplasmic binding protein-like II"/>
    <property type="match status" value="2"/>
</dbReference>
<proteinExistence type="inferred from homology"/>
<dbReference type="Pfam" id="PF12974">
    <property type="entry name" value="Phosphonate-bd"/>
    <property type="match status" value="1"/>
</dbReference>
<evidence type="ECO:0000256" key="3">
    <source>
        <dbReference type="SAM" id="SignalP"/>
    </source>
</evidence>
<dbReference type="InterPro" id="IPR005770">
    <property type="entry name" value="PhnD"/>
</dbReference>
<evidence type="ECO:0000256" key="2">
    <source>
        <dbReference type="ARBA" id="ARBA00022729"/>
    </source>
</evidence>
<dbReference type="AlphaFoldDB" id="A0A1M7C528"/>
<accession>A0A1M7C528</accession>
<protein>
    <submittedName>
        <fullName evidence="4">Phosphonate transport system substrate-binding protein</fullName>
    </submittedName>
</protein>
<dbReference type="GO" id="GO:0055085">
    <property type="term" value="P:transmembrane transport"/>
    <property type="evidence" value="ECO:0007669"/>
    <property type="project" value="InterPro"/>
</dbReference>
<gene>
    <name evidence="4" type="ORF">SAMN05443432_10237</name>
</gene>
<organism evidence="4 5">
    <name type="scientific">Roseovarius litoreus</name>
    <dbReference type="NCBI Taxonomy" id="1155722"/>
    <lineage>
        <taxon>Bacteria</taxon>
        <taxon>Pseudomonadati</taxon>
        <taxon>Pseudomonadota</taxon>
        <taxon>Alphaproteobacteria</taxon>
        <taxon>Rhodobacterales</taxon>
        <taxon>Roseobacteraceae</taxon>
        <taxon>Roseovarius</taxon>
    </lineage>
</organism>
<feature type="chain" id="PRO_5013065246" evidence="3">
    <location>
        <begin position="22"/>
        <end position="316"/>
    </location>
</feature>
<dbReference type="Proteomes" id="UP000322545">
    <property type="component" value="Unassembled WGS sequence"/>
</dbReference>
<evidence type="ECO:0000313" key="4">
    <source>
        <dbReference type="EMBL" id="SHL62402.1"/>
    </source>
</evidence>
<keyword evidence="5" id="KW-1185">Reference proteome</keyword>
<evidence type="ECO:0000256" key="1">
    <source>
        <dbReference type="ARBA" id="ARBA00007162"/>
    </source>
</evidence>
<sequence length="316" mass="34493">MKLTTTLTALLALTVALPAQAEFKLGDRYTDADGDMIADIPADASEWIDPDTLIFAYTPVEDPAVYAEVWQGFLDHMSEVTGKRVQFFPVQSNAAQIEAMRAGRLHVAGFNTGSNPLAVACAGFRPFAMMAAADGSFGYEMEIITYPDSGVTQVEDLKGKQLAFTSETSNSGFKAPSAILKAEFGMVAGTDFEAVFSGAHDNSILGVANKDYIAASIANSVKARMLDRQVVSDDQLVTIYTSQTFPTTGYGTVYNLAPELQDKIREAFFSYEWEGTALAEEFGRNGEDQFIEITFKDEWSVIRTIDEANDVVYECN</sequence>
<dbReference type="SUPFAM" id="SSF53850">
    <property type="entry name" value="Periplasmic binding protein-like II"/>
    <property type="match status" value="1"/>
</dbReference>
<reference evidence="4 5" key="1">
    <citation type="submission" date="2016-11" db="EMBL/GenBank/DDBJ databases">
        <authorList>
            <person name="Varghese N."/>
            <person name="Submissions S."/>
        </authorList>
    </citation>
    <scope>NUCLEOTIDE SEQUENCE [LARGE SCALE GENOMIC DNA]</scope>
    <source>
        <strain evidence="4 5">DSM 28249</strain>
    </source>
</reference>
<comment type="similarity">
    <text evidence="1">Belongs to the phosphate/phosphite/phosphonate binding protein family.</text>
</comment>
<name>A0A1M7C528_9RHOB</name>
<evidence type="ECO:0000313" key="5">
    <source>
        <dbReference type="Proteomes" id="UP000322545"/>
    </source>
</evidence>
<dbReference type="GO" id="GO:0043190">
    <property type="term" value="C:ATP-binding cassette (ABC) transporter complex"/>
    <property type="evidence" value="ECO:0007669"/>
    <property type="project" value="InterPro"/>
</dbReference>
<keyword evidence="2 3" id="KW-0732">Signal</keyword>
<dbReference type="NCBIfam" id="TIGR01098">
    <property type="entry name" value="3A0109s03R"/>
    <property type="match status" value="1"/>
</dbReference>